<dbReference type="Pfam" id="PF07811">
    <property type="entry name" value="TadE"/>
    <property type="match status" value="1"/>
</dbReference>
<organism evidence="2 3">
    <name type="scientific">Herbidospora solisilvae</name>
    <dbReference type="NCBI Taxonomy" id="2696284"/>
    <lineage>
        <taxon>Bacteria</taxon>
        <taxon>Bacillati</taxon>
        <taxon>Actinomycetota</taxon>
        <taxon>Actinomycetes</taxon>
        <taxon>Streptosporangiales</taxon>
        <taxon>Streptosporangiaceae</taxon>
        <taxon>Herbidospora</taxon>
    </lineage>
</organism>
<evidence type="ECO:0000313" key="3">
    <source>
        <dbReference type="Proteomes" id="UP000479526"/>
    </source>
</evidence>
<dbReference type="InterPro" id="IPR049790">
    <property type="entry name" value="Rv3655c/TadE"/>
</dbReference>
<keyword evidence="3" id="KW-1185">Reference proteome</keyword>
<dbReference type="AlphaFoldDB" id="A0A7C9JC43"/>
<dbReference type="InterPro" id="IPR012495">
    <property type="entry name" value="TadE-like_dom"/>
</dbReference>
<dbReference type="Proteomes" id="UP000479526">
    <property type="component" value="Unassembled WGS sequence"/>
</dbReference>
<feature type="domain" description="TadE-like" evidence="1">
    <location>
        <begin position="7"/>
        <end position="49"/>
    </location>
</feature>
<dbReference type="EMBL" id="WXEW01000003">
    <property type="protein sequence ID" value="NAS22521.1"/>
    <property type="molecule type" value="Genomic_DNA"/>
</dbReference>
<evidence type="ECO:0000313" key="2">
    <source>
        <dbReference type="EMBL" id="NAS22521.1"/>
    </source>
</evidence>
<dbReference type="NCBIfam" id="NF041390">
    <property type="entry name" value="TadE_Rv3655c"/>
    <property type="match status" value="1"/>
</dbReference>
<name>A0A7C9JC43_9ACTN</name>
<proteinExistence type="predicted"/>
<comment type="caution">
    <text evidence="2">The sequence shown here is derived from an EMBL/GenBank/DDBJ whole genome shotgun (WGS) entry which is preliminary data.</text>
</comment>
<reference evidence="2 3" key="1">
    <citation type="submission" date="2020-01" db="EMBL/GenBank/DDBJ databases">
        <title>Herbidospora sp. NEAU-GS84 nov., a novel actinomycete isolated from soil.</title>
        <authorList>
            <person name="Han L."/>
        </authorList>
    </citation>
    <scope>NUCLEOTIDE SEQUENCE [LARGE SCALE GENOMIC DNA]</scope>
    <source>
        <strain evidence="2 3">NEAU-GS84</strain>
    </source>
</reference>
<sequence length="120" mass="11907">MSRRERGSVTAEMAAALPALVVVLGAALWAVSVVGARLECVDAARAGARAAARGDEVSAVREGAMAVAPAGATVEVTVGAAVTEVTVRARVRPAWAVVLPEVAVSASASSATEKGVTVGR</sequence>
<accession>A0A7C9JC43</accession>
<gene>
    <name evidence="2" type="ORF">GT755_12595</name>
</gene>
<protein>
    <recommendedName>
        <fullName evidence="1">TadE-like domain-containing protein</fullName>
    </recommendedName>
</protein>
<evidence type="ECO:0000259" key="1">
    <source>
        <dbReference type="Pfam" id="PF07811"/>
    </source>
</evidence>
<dbReference type="RefSeq" id="WP_161479879.1">
    <property type="nucleotide sequence ID" value="NZ_WXEW01000003.1"/>
</dbReference>